<dbReference type="EMBL" id="JAYRBN010000059">
    <property type="protein sequence ID" value="KAL2741395.1"/>
    <property type="molecule type" value="Genomic_DNA"/>
</dbReference>
<keyword evidence="1" id="KW-0472">Membrane</keyword>
<organism evidence="2 3">
    <name type="scientific">Vespula maculifrons</name>
    <name type="common">Eastern yellow jacket</name>
    <name type="synonym">Wasp</name>
    <dbReference type="NCBI Taxonomy" id="7453"/>
    <lineage>
        <taxon>Eukaryota</taxon>
        <taxon>Metazoa</taxon>
        <taxon>Ecdysozoa</taxon>
        <taxon>Arthropoda</taxon>
        <taxon>Hexapoda</taxon>
        <taxon>Insecta</taxon>
        <taxon>Pterygota</taxon>
        <taxon>Neoptera</taxon>
        <taxon>Endopterygota</taxon>
        <taxon>Hymenoptera</taxon>
        <taxon>Apocrita</taxon>
        <taxon>Aculeata</taxon>
        <taxon>Vespoidea</taxon>
        <taxon>Vespidae</taxon>
        <taxon>Vespinae</taxon>
        <taxon>Vespula</taxon>
    </lineage>
</organism>
<reference evidence="2 3" key="1">
    <citation type="journal article" date="2024" name="Ann. Entomol. Soc. Am.">
        <title>Genomic analyses of the southern and eastern yellowjacket wasps (Hymenoptera: Vespidae) reveal evolutionary signatures of social life.</title>
        <authorList>
            <person name="Catto M.A."/>
            <person name="Caine P.B."/>
            <person name="Orr S.E."/>
            <person name="Hunt B.G."/>
            <person name="Goodisman M.A.D."/>
        </authorList>
    </citation>
    <scope>NUCLEOTIDE SEQUENCE [LARGE SCALE GENOMIC DNA]</scope>
    <source>
        <strain evidence="2">232</strain>
        <tissue evidence="2">Head and thorax</tissue>
    </source>
</reference>
<proteinExistence type="predicted"/>
<evidence type="ECO:0000256" key="1">
    <source>
        <dbReference type="SAM" id="Phobius"/>
    </source>
</evidence>
<accession>A0ABD2C8L8</accession>
<keyword evidence="1" id="KW-0812">Transmembrane</keyword>
<evidence type="ECO:0000313" key="2">
    <source>
        <dbReference type="EMBL" id="KAL2741395.1"/>
    </source>
</evidence>
<gene>
    <name evidence="2" type="ORF">V1477_010456</name>
</gene>
<evidence type="ECO:0000313" key="3">
    <source>
        <dbReference type="Proteomes" id="UP001607303"/>
    </source>
</evidence>
<keyword evidence="3" id="KW-1185">Reference proteome</keyword>
<keyword evidence="1" id="KW-1133">Transmembrane helix</keyword>
<protein>
    <submittedName>
        <fullName evidence="2">Palmitoyltransferase ZDHHC23-like</fullName>
    </submittedName>
</protein>
<name>A0ABD2C8L8_VESMC</name>
<dbReference type="Proteomes" id="UP001607303">
    <property type="component" value="Unassembled WGS sequence"/>
</dbReference>
<comment type="caution">
    <text evidence="2">The sequence shown here is derived from an EMBL/GenBank/DDBJ whole genome shotgun (WGS) entry which is preliminary data.</text>
</comment>
<feature type="transmembrane region" description="Helical" evidence="1">
    <location>
        <begin position="17"/>
        <end position="41"/>
    </location>
</feature>
<sequence length="103" mass="12144">MSRNCCLHVLYQYTYNIIIAVCFISALYSLIVGIIIFCYLIRHLWLIYLEITLDEHYLYRNQYDHETLKNDLHISCLIMAYCIMSVPAINQISDELPVTSLPH</sequence>
<dbReference type="AlphaFoldDB" id="A0ABD2C8L8"/>